<name>A0A172TEQ4_9BACL</name>
<organism evidence="1 2">
    <name type="scientific">Paenibacillus swuensis</name>
    <dbReference type="NCBI Taxonomy" id="1178515"/>
    <lineage>
        <taxon>Bacteria</taxon>
        <taxon>Bacillati</taxon>
        <taxon>Bacillota</taxon>
        <taxon>Bacilli</taxon>
        <taxon>Bacillales</taxon>
        <taxon>Paenibacillaceae</taxon>
        <taxon>Paenibacillus</taxon>
    </lineage>
</organism>
<protein>
    <submittedName>
        <fullName evidence="1">Uncharacterized protein</fullName>
    </submittedName>
</protein>
<reference evidence="1 2" key="1">
    <citation type="submission" date="2015-01" db="EMBL/GenBank/DDBJ databases">
        <title>Paenibacillus swuensis/DY6/whole genome sequencing.</title>
        <authorList>
            <person name="Kim M.K."/>
            <person name="Srinivasan S."/>
            <person name="Lee J.-J."/>
        </authorList>
    </citation>
    <scope>NUCLEOTIDE SEQUENCE [LARGE SCALE GENOMIC DNA]</scope>
    <source>
        <strain evidence="1 2">DY6</strain>
    </source>
</reference>
<evidence type="ECO:0000313" key="1">
    <source>
        <dbReference type="EMBL" id="ANE45545.1"/>
    </source>
</evidence>
<accession>A0A172TEQ4</accession>
<keyword evidence="2" id="KW-1185">Reference proteome</keyword>
<dbReference type="AlphaFoldDB" id="A0A172TEQ4"/>
<gene>
    <name evidence="1" type="ORF">SY83_03605</name>
</gene>
<dbReference type="PATRIC" id="fig|1178515.4.peg.713"/>
<sequence>MLVEYSNGQAPKMFNESGRALELIIHKIWTLTNRDDAYMDKHALKQAQTCFKHFLDSLKL</sequence>
<evidence type="ECO:0000313" key="2">
    <source>
        <dbReference type="Proteomes" id="UP000076927"/>
    </source>
</evidence>
<dbReference type="Proteomes" id="UP000076927">
    <property type="component" value="Chromosome"/>
</dbReference>
<proteinExistence type="predicted"/>
<dbReference type="EMBL" id="CP011388">
    <property type="protein sequence ID" value="ANE45545.1"/>
    <property type="molecule type" value="Genomic_DNA"/>
</dbReference>
<dbReference type="KEGG" id="pswu:SY83_03605"/>
<dbReference type="STRING" id="1178515.SY83_03605"/>